<sequence>MTINQMIQKEENKMTSLKNIEESGKPVKEEGKIVTIKNRNEFLFLYDIKNGNPNGDPDENRPRIEDKRCYVTDVRLKRFLRDYLIQTDGIDTIFVAKTGEKTNNLTDRIKKHLTTVDIEKIEGQELLDLLLDTYTDLRYFGSPLALTDDKWKDKTKSLTGAIQINFGETLNEVKEATFHGWGSVPHESGQGGATPTTFYGIPYGLIAFHGVANENAAITTKLTQPDMDKFKVALWKCVRESVTANTRTKKEQQPRLLLNIVYKEKIKVEGKETPVPTEYHIGSLEEKIKLNSKVGEGINIRKAGDYTLDPAALFNAIDRVKDKIERIEYCLSPEFCDIFETGSNPPRAIDFAGRLKEIAKKNDKESYFEVKNLDIDRLSVGA</sequence>
<dbReference type="EMBL" id="MGDE01000005">
    <property type="protein sequence ID" value="OGL47828.1"/>
    <property type="molecule type" value="Genomic_DNA"/>
</dbReference>
<organism evidence="1 2">
    <name type="scientific">Candidatus Schekmanbacteria bacterium RBG_16_38_10</name>
    <dbReference type="NCBI Taxonomy" id="1817879"/>
    <lineage>
        <taxon>Bacteria</taxon>
        <taxon>Candidatus Schekmaniibacteriota</taxon>
    </lineage>
</organism>
<dbReference type="Pfam" id="PF05107">
    <property type="entry name" value="Cas_Cas7"/>
    <property type="match status" value="1"/>
</dbReference>
<dbReference type="AlphaFoldDB" id="A0A1F7S3G9"/>
<dbReference type="GO" id="GO:0043571">
    <property type="term" value="P:maintenance of CRISPR repeat elements"/>
    <property type="evidence" value="ECO:0007669"/>
    <property type="project" value="InterPro"/>
</dbReference>
<accession>A0A1F7S3G9</accession>
<dbReference type="InterPro" id="IPR006482">
    <property type="entry name" value="Cas7_Csh2/Csh2"/>
</dbReference>
<evidence type="ECO:0000313" key="2">
    <source>
        <dbReference type="Proteomes" id="UP000178797"/>
    </source>
</evidence>
<gene>
    <name evidence="1" type="ORF">A2W05_09920</name>
</gene>
<dbReference type="InterPro" id="IPR013419">
    <property type="entry name" value="CRISPR-assoc_prot_Cas7/Csh2"/>
</dbReference>
<dbReference type="NCBIfam" id="TIGR02590">
    <property type="entry name" value="cas_Csh2"/>
    <property type="match status" value="1"/>
</dbReference>
<comment type="caution">
    <text evidence="1">The sequence shown here is derived from an EMBL/GenBank/DDBJ whole genome shotgun (WGS) entry which is preliminary data.</text>
</comment>
<dbReference type="Proteomes" id="UP000178797">
    <property type="component" value="Unassembled WGS sequence"/>
</dbReference>
<name>A0A1F7S3G9_9BACT</name>
<evidence type="ECO:0000313" key="1">
    <source>
        <dbReference type="EMBL" id="OGL47828.1"/>
    </source>
</evidence>
<reference evidence="1 2" key="1">
    <citation type="journal article" date="2016" name="Nat. Commun.">
        <title>Thousands of microbial genomes shed light on interconnected biogeochemical processes in an aquifer system.</title>
        <authorList>
            <person name="Anantharaman K."/>
            <person name="Brown C.T."/>
            <person name="Hug L.A."/>
            <person name="Sharon I."/>
            <person name="Castelle C.J."/>
            <person name="Probst A.J."/>
            <person name="Thomas B.C."/>
            <person name="Singh A."/>
            <person name="Wilkins M.J."/>
            <person name="Karaoz U."/>
            <person name="Brodie E.L."/>
            <person name="Williams K.H."/>
            <person name="Hubbard S.S."/>
            <person name="Banfield J.F."/>
        </authorList>
    </citation>
    <scope>NUCLEOTIDE SEQUENCE [LARGE SCALE GENOMIC DNA]</scope>
</reference>
<protein>
    <submittedName>
        <fullName evidence="1">Type I-B CRISPR-associated protein Cas7/Csh2</fullName>
    </submittedName>
</protein>
<proteinExistence type="predicted"/>